<dbReference type="EMBL" id="PZZP01000001">
    <property type="protein sequence ID" value="PTM58217.1"/>
    <property type="molecule type" value="Genomic_DNA"/>
</dbReference>
<evidence type="ECO:0000313" key="2">
    <source>
        <dbReference type="Proteomes" id="UP000241639"/>
    </source>
</evidence>
<accession>A0A2T4Z8J8</accession>
<name>A0A2T4Z8J8_9BACL</name>
<reference evidence="1 2" key="1">
    <citation type="submission" date="2018-04" db="EMBL/GenBank/DDBJ databases">
        <title>Genomic Encyclopedia of Archaeal and Bacterial Type Strains, Phase II (KMG-II): from individual species to whole genera.</title>
        <authorList>
            <person name="Goeker M."/>
        </authorList>
    </citation>
    <scope>NUCLEOTIDE SEQUENCE [LARGE SCALE GENOMIC DNA]</scope>
    <source>
        <strain evidence="1 2">DSM 45169</strain>
    </source>
</reference>
<protein>
    <submittedName>
        <fullName evidence="1">Uncharacterized protein</fullName>
    </submittedName>
</protein>
<gene>
    <name evidence="1" type="ORF">C8J48_0796</name>
</gene>
<dbReference type="Proteomes" id="UP000241639">
    <property type="component" value="Unassembled WGS sequence"/>
</dbReference>
<dbReference type="AlphaFoldDB" id="A0A2T4Z8J8"/>
<comment type="caution">
    <text evidence="1">The sequence shown here is derived from an EMBL/GenBank/DDBJ whole genome shotgun (WGS) entry which is preliminary data.</text>
</comment>
<keyword evidence="2" id="KW-1185">Reference proteome</keyword>
<organism evidence="1 2">
    <name type="scientific">Desmospora activa DSM 45169</name>
    <dbReference type="NCBI Taxonomy" id="1121389"/>
    <lineage>
        <taxon>Bacteria</taxon>
        <taxon>Bacillati</taxon>
        <taxon>Bacillota</taxon>
        <taxon>Bacilli</taxon>
        <taxon>Bacillales</taxon>
        <taxon>Thermoactinomycetaceae</taxon>
        <taxon>Desmospora</taxon>
    </lineage>
</organism>
<sequence length="34" mass="3982">MIYFSEPFVPVEMRLNDETVGNHEFDHTVENEGV</sequence>
<proteinExistence type="predicted"/>
<evidence type="ECO:0000313" key="1">
    <source>
        <dbReference type="EMBL" id="PTM58217.1"/>
    </source>
</evidence>